<proteinExistence type="predicted"/>
<dbReference type="Proteomes" id="UP001174909">
    <property type="component" value="Unassembled WGS sequence"/>
</dbReference>
<accession>A0AA35X487</accession>
<evidence type="ECO:0000256" key="1">
    <source>
        <dbReference type="SAM" id="MobiDB-lite"/>
    </source>
</evidence>
<name>A0AA35X487_GEOBA</name>
<comment type="caution">
    <text evidence="2">The sequence shown here is derived from an EMBL/GenBank/DDBJ whole genome shotgun (WGS) entry which is preliminary data.</text>
</comment>
<feature type="non-terminal residue" evidence="2">
    <location>
        <position position="1"/>
    </location>
</feature>
<dbReference type="AlphaFoldDB" id="A0AA35X487"/>
<organism evidence="2 3">
    <name type="scientific">Geodia barretti</name>
    <name type="common">Barrett's horny sponge</name>
    <dbReference type="NCBI Taxonomy" id="519541"/>
    <lineage>
        <taxon>Eukaryota</taxon>
        <taxon>Metazoa</taxon>
        <taxon>Porifera</taxon>
        <taxon>Demospongiae</taxon>
        <taxon>Heteroscleromorpha</taxon>
        <taxon>Tetractinellida</taxon>
        <taxon>Astrophorina</taxon>
        <taxon>Geodiidae</taxon>
        <taxon>Geodia</taxon>
    </lineage>
</organism>
<feature type="compositionally biased region" description="Basic and acidic residues" evidence="1">
    <location>
        <begin position="1"/>
        <end position="27"/>
    </location>
</feature>
<evidence type="ECO:0000313" key="2">
    <source>
        <dbReference type="EMBL" id="CAI8043614.1"/>
    </source>
</evidence>
<reference evidence="2" key="1">
    <citation type="submission" date="2023-03" db="EMBL/GenBank/DDBJ databases">
        <authorList>
            <person name="Steffen K."/>
            <person name="Cardenas P."/>
        </authorList>
    </citation>
    <scope>NUCLEOTIDE SEQUENCE</scope>
</reference>
<gene>
    <name evidence="2" type="ORF">GBAR_LOCUS24184</name>
</gene>
<sequence length="36" mass="3921">MSKEGESEVRRNEGREGEKKRGGRECAADLAGTVEV</sequence>
<keyword evidence="3" id="KW-1185">Reference proteome</keyword>
<dbReference type="EMBL" id="CASHTH010003340">
    <property type="protein sequence ID" value="CAI8043614.1"/>
    <property type="molecule type" value="Genomic_DNA"/>
</dbReference>
<protein>
    <submittedName>
        <fullName evidence="2">Uncharacterized protein</fullName>
    </submittedName>
</protein>
<feature type="region of interest" description="Disordered" evidence="1">
    <location>
        <begin position="1"/>
        <end position="36"/>
    </location>
</feature>
<evidence type="ECO:0000313" key="3">
    <source>
        <dbReference type="Proteomes" id="UP001174909"/>
    </source>
</evidence>